<reference evidence="1" key="2">
    <citation type="journal article" date="2015" name="Data Brief">
        <title>Shoot transcriptome of the giant reed, Arundo donax.</title>
        <authorList>
            <person name="Barrero R.A."/>
            <person name="Guerrero F.D."/>
            <person name="Moolhuijzen P."/>
            <person name="Goolsby J.A."/>
            <person name="Tidwell J."/>
            <person name="Bellgard S.E."/>
            <person name="Bellgard M.I."/>
        </authorList>
    </citation>
    <scope>NUCLEOTIDE SEQUENCE</scope>
    <source>
        <tissue evidence="1">Shoot tissue taken approximately 20 cm above the soil surface</tissue>
    </source>
</reference>
<reference evidence="1" key="1">
    <citation type="submission" date="2014-09" db="EMBL/GenBank/DDBJ databases">
        <authorList>
            <person name="Magalhaes I.L.F."/>
            <person name="Oliveira U."/>
            <person name="Santos F.R."/>
            <person name="Vidigal T.H.D.A."/>
            <person name="Brescovit A.D."/>
            <person name="Santos A.J."/>
        </authorList>
    </citation>
    <scope>NUCLEOTIDE SEQUENCE</scope>
    <source>
        <tissue evidence="1">Shoot tissue taken approximately 20 cm above the soil surface</tissue>
    </source>
</reference>
<evidence type="ECO:0000313" key="1">
    <source>
        <dbReference type="EMBL" id="JAD59450.1"/>
    </source>
</evidence>
<protein>
    <submittedName>
        <fullName evidence="1">Uncharacterized protein</fullName>
    </submittedName>
</protein>
<accession>A0A0A9BDX9</accession>
<name>A0A0A9BDX9_ARUDO</name>
<proteinExistence type="predicted"/>
<sequence>MFCRWVDTSWCWASSGWAPSAPFSGISIGAPCASHEG</sequence>
<dbReference type="AlphaFoldDB" id="A0A0A9BDX9"/>
<dbReference type="EMBL" id="GBRH01238445">
    <property type="protein sequence ID" value="JAD59450.1"/>
    <property type="molecule type" value="Transcribed_RNA"/>
</dbReference>
<organism evidence="1">
    <name type="scientific">Arundo donax</name>
    <name type="common">Giant reed</name>
    <name type="synonym">Donax arundinaceus</name>
    <dbReference type="NCBI Taxonomy" id="35708"/>
    <lineage>
        <taxon>Eukaryota</taxon>
        <taxon>Viridiplantae</taxon>
        <taxon>Streptophyta</taxon>
        <taxon>Embryophyta</taxon>
        <taxon>Tracheophyta</taxon>
        <taxon>Spermatophyta</taxon>
        <taxon>Magnoliopsida</taxon>
        <taxon>Liliopsida</taxon>
        <taxon>Poales</taxon>
        <taxon>Poaceae</taxon>
        <taxon>PACMAD clade</taxon>
        <taxon>Arundinoideae</taxon>
        <taxon>Arundineae</taxon>
        <taxon>Arundo</taxon>
    </lineage>
</organism>